<evidence type="ECO:0000256" key="1">
    <source>
        <dbReference type="SAM" id="Phobius"/>
    </source>
</evidence>
<protein>
    <submittedName>
        <fullName evidence="2">Uncharacterized protein</fullName>
    </submittedName>
</protein>
<gene>
    <name evidence="2" type="ORF">H9657_05345</name>
</gene>
<evidence type="ECO:0000313" key="3">
    <source>
        <dbReference type="Proteomes" id="UP000604241"/>
    </source>
</evidence>
<organism evidence="2 3">
    <name type="scientific">Cellulomonas avistercoris</name>
    <dbReference type="NCBI Taxonomy" id="2762242"/>
    <lineage>
        <taxon>Bacteria</taxon>
        <taxon>Bacillati</taxon>
        <taxon>Actinomycetota</taxon>
        <taxon>Actinomycetes</taxon>
        <taxon>Micrococcales</taxon>
        <taxon>Cellulomonadaceae</taxon>
        <taxon>Cellulomonas</taxon>
    </lineage>
</organism>
<accession>A0ABR8QBB2</accession>
<dbReference type="EMBL" id="JACSQV010000003">
    <property type="protein sequence ID" value="MBD7917705.1"/>
    <property type="molecule type" value="Genomic_DNA"/>
</dbReference>
<keyword evidence="3" id="KW-1185">Reference proteome</keyword>
<keyword evidence="1" id="KW-0472">Membrane</keyword>
<comment type="caution">
    <text evidence="2">The sequence shown here is derived from an EMBL/GenBank/DDBJ whole genome shotgun (WGS) entry which is preliminary data.</text>
</comment>
<keyword evidence="1" id="KW-0812">Transmembrane</keyword>
<sequence>MSAPERRARSGPAWWATLSDAAAADEIESNRRSERFVAFAGVAGAVVTGLVLLLVAVAR</sequence>
<dbReference type="RefSeq" id="WP_191781097.1">
    <property type="nucleotide sequence ID" value="NZ_JACSQV010000003.1"/>
</dbReference>
<evidence type="ECO:0000313" key="2">
    <source>
        <dbReference type="EMBL" id="MBD7917705.1"/>
    </source>
</evidence>
<proteinExistence type="predicted"/>
<feature type="transmembrane region" description="Helical" evidence="1">
    <location>
        <begin position="36"/>
        <end position="58"/>
    </location>
</feature>
<name>A0ABR8QBB2_9CELL</name>
<reference evidence="2 3" key="1">
    <citation type="submission" date="2020-08" db="EMBL/GenBank/DDBJ databases">
        <title>A Genomic Blueprint of the Chicken Gut Microbiome.</title>
        <authorList>
            <person name="Gilroy R."/>
            <person name="Ravi A."/>
            <person name="Getino M."/>
            <person name="Pursley I."/>
            <person name="Horton D.L."/>
            <person name="Alikhan N.-F."/>
            <person name="Baker D."/>
            <person name="Gharbi K."/>
            <person name="Hall N."/>
            <person name="Watson M."/>
            <person name="Adriaenssens E.M."/>
            <person name="Foster-Nyarko E."/>
            <person name="Jarju S."/>
            <person name="Secka A."/>
            <person name="Antonio M."/>
            <person name="Oren A."/>
            <person name="Chaudhuri R."/>
            <person name="La Ragione R.M."/>
            <person name="Hildebrand F."/>
            <person name="Pallen M.J."/>
        </authorList>
    </citation>
    <scope>NUCLEOTIDE SEQUENCE [LARGE SCALE GENOMIC DNA]</scope>
    <source>
        <strain evidence="2 3">Sa3CUA2</strain>
    </source>
</reference>
<dbReference type="Proteomes" id="UP000604241">
    <property type="component" value="Unassembled WGS sequence"/>
</dbReference>
<keyword evidence="1" id="KW-1133">Transmembrane helix</keyword>